<evidence type="ECO:0000313" key="1">
    <source>
        <dbReference type="EMBL" id="GCE08452.1"/>
    </source>
</evidence>
<dbReference type="AlphaFoldDB" id="A0A401ZNM4"/>
<sequence>MQRFRKNVFTFVIVGVSARPRTRARYAAALVLCVGAQGRESAPVHQHTMDL</sequence>
<organism evidence="1 2">
    <name type="scientific">Dictyobacter aurantiacus</name>
    <dbReference type="NCBI Taxonomy" id="1936993"/>
    <lineage>
        <taxon>Bacteria</taxon>
        <taxon>Bacillati</taxon>
        <taxon>Chloroflexota</taxon>
        <taxon>Ktedonobacteria</taxon>
        <taxon>Ktedonobacterales</taxon>
        <taxon>Dictyobacteraceae</taxon>
        <taxon>Dictyobacter</taxon>
    </lineage>
</organism>
<reference evidence="2" key="1">
    <citation type="submission" date="2018-12" db="EMBL/GenBank/DDBJ databases">
        <title>Tengunoibacter tsumagoiensis gen. nov., sp. nov., Dictyobacter kobayashii sp. nov., D. alpinus sp. nov., and D. joshuensis sp. nov. and description of Dictyobacteraceae fam. nov. within the order Ktedonobacterales isolated from Tengu-no-mugimeshi.</title>
        <authorList>
            <person name="Wang C.M."/>
            <person name="Zheng Y."/>
            <person name="Sakai Y."/>
            <person name="Toyoda A."/>
            <person name="Minakuchi Y."/>
            <person name="Abe K."/>
            <person name="Yokota A."/>
            <person name="Yabe S."/>
        </authorList>
    </citation>
    <scope>NUCLEOTIDE SEQUENCE [LARGE SCALE GENOMIC DNA]</scope>
    <source>
        <strain evidence="2">S-27</strain>
    </source>
</reference>
<protein>
    <submittedName>
        <fullName evidence="1">Uncharacterized protein</fullName>
    </submittedName>
</protein>
<dbReference type="EMBL" id="BIFQ01000002">
    <property type="protein sequence ID" value="GCE08452.1"/>
    <property type="molecule type" value="Genomic_DNA"/>
</dbReference>
<comment type="caution">
    <text evidence="1">The sequence shown here is derived from an EMBL/GenBank/DDBJ whole genome shotgun (WGS) entry which is preliminary data.</text>
</comment>
<dbReference type="Proteomes" id="UP000287224">
    <property type="component" value="Unassembled WGS sequence"/>
</dbReference>
<name>A0A401ZNM4_9CHLR</name>
<accession>A0A401ZNM4</accession>
<evidence type="ECO:0000313" key="2">
    <source>
        <dbReference type="Proteomes" id="UP000287224"/>
    </source>
</evidence>
<gene>
    <name evidence="1" type="ORF">KDAU_57810</name>
</gene>
<keyword evidence="2" id="KW-1185">Reference proteome</keyword>
<proteinExistence type="predicted"/>